<dbReference type="GO" id="GO:0016799">
    <property type="term" value="F:hydrolase activity, hydrolyzing N-glycosyl compounds"/>
    <property type="evidence" value="ECO:0007669"/>
    <property type="project" value="TreeGrafter"/>
</dbReference>
<dbReference type="GO" id="GO:0005829">
    <property type="term" value="C:cytosol"/>
    <property type="evidence" value="ECO:0007669"/>
    <property type="project" value="TreeGrafter"/>
</dbReference>
<dbReference type="PANTHER" id="PTHR31223:SF70">
    <property type="entry name" value="LOG FAMILY PROTEIN YJL055W"/>
    <property type="match status" value="1"/>
</dbReference>
<dbReference type="InterPro" id="IPR005269">
    <property type="entry name" value="LOG"/>
</dbReference>
<evidence type="ECO:0000313" key="2">
    <source>
        <dbReference type="Proteomes" id="UP000694050"/>
    </source>
</evidence>
<sequence length="484" mass="52974">MTRTHKPAVAILGPTASGKTKLGVAVSKALLGEVISVDSLQCYKPGSIVTAKPEHDEIQDIPHHLIDYLEADEEPDDFISLAINKMEDIIGRNKIPVLVGGSTSLTIPLLQQALKNHYIIVGIMLVPHPSNYQQLIETRGDSMVKQGLLAELRELKALEKSLLQGAPDFNRGVWKAIGYPEFYPYLDYDGTSDTKREVLYHQGVTMMRASTLQYGFNQLEWLRHTLTPFLHRQKVATISLNVTDKQSWATEVEGPALSMANQFFHGTHSVTHVPGKVCNPRVVCLFGGSSSGNDPSHVQAAKELSLELHRNNITLIYGGGTTGVMGAAASTLVELSGPSSVHGIVPAALAKFEEKETGQSLMSKFGSRTVVRDMHTRKRLMIEAVLNGGPGSGFVALSGGYGTMEELLEIATWYQLGIHDFNICVLNVDGFYDGLLEWVSKVSEKGFIGAKDRTIIQVATSAEGLVRCLEGTTQHSEQRRIEWI</sequence>
<reference evidence="1" key="1">
    <citation type="submission" date="2021-04" db="EMBL/GenBank/DDBJ databases">
        <title>First draft genome resource for Brassicaceae pathogens Fusarium oxysporum f. sp. raphani and Fusarium oxysporum f. sp. rapae.</title>
        <authorList>
            <person name="Asai S."/>
        </authorList>
    </citation>
    <scope>NUCLEOTIDE SEQUENCE</scope>
    <source>
        <strain evidence="1">Tf1208</strain>
    </source>
</reference>
<comment type="caution">
    <text evidence="1">The sequence shown here is derived from an EMBL/GenBank/DDBJ whole genome shotgun (WGS) entry which is preliminary data.</text>
</comment>
<organism evidence="1 2">
    <name type="scientific">Fusarium oxysporum f. sp. rapae</name>
    <dbReference type="NCBI Taxonomy" id="485398"/>
    <lineage>
        <taxon>Eukaryota</taxon>
        <taxon>Fungi</taxon>
        <taxon>Dikarya</taxon>
        <taxon>Ascomycota</taxon>
        <taxon>Pezizomycotina</taxon>
        <taxon>Sordariomycetes</taxon>
        <taxon>Hypocreomycetidae</taxon>
        <taxon>Hypocreales</taxon>
        <taxon>Nectriaceae</taxon>
        <taxon>Fusarium</taxon>
        <taxon>Fusarium oxysporum species complex</taxon>
    </lineage>
</organism>
<dbReference type="Pfam" id="PF03641">
    <property type="entry name" value="Lysine_decarbox"/>
    <property type="match status" value="1"/>
</dbReference>
<dbReference type="Proteomes" id="UP000694050">
    <property type="component" value="Unassembled WGS sequence"/>
</dbReference>
<dbReference type="Pfam" id="PF01715">
    <property type="entry name" value="IPPT"/>
    <property type="match status" value="2"/>
</dbReference>
<dbReference type="AlphaFoldDB" id="A0A8J5UGD6"/>
<dbReference type="GO" id="GO:0009691">
    <property type="term" value="P:cytokinin biosynthetic process"/>
    <property type="evidence" value="ECO:0007669"/>
    <property type="project" value="InterPro"/>
</dbReference>
<protein>
    <submittedName>
        <fullName evidence="1">Bifunctional cytokinin biosynthesis protein</fullName>
    </submittedName>
</protein>
<dbReference type="InterPro" id="IPR031100">
    <property type="entry name" value="LOG_fam"/>
</dbReference>
<dbReference type="PANTHER" id="PTHR31223">
    <property type="entry name" value="LOG FAMILY PROTEIN YJL055W"/>
    <property type="match status" value="1"/>
</dbReference>
<accession>A0A8J5UGD6</accession>
<name>A0A8J5UGD6_FUSOX</name>
<proteinExistence type="predicted"/>
<dbReference type="EMBL" id="JAELUQ010000001">
    <property type="protein sequence ID" value="KAG7422526.1"/>
    <property type="molecule type" value="Genomic_DNA"/>
</dbReference>
<dbReference type="NCBIfam" id="TIGR00730">
    <property type="entry name" value="Rossman fold protein, TIGR00730 family"/>
    <property type="match status" value="1"/>
</dbReference>
<gene>
    <name evidence="1" type="primary">FCK1-1</name>
    <name evidence="1" type="ORF">Forpe1208_v000273</name>
</gene>
<evidence type="ECO:0000313" key="1">
    <source>
        <dbReference type="EMBL" id="KAG7422526.1"/>
    </source>
</evidence>